<dbReference type="PANTHER" id="PTHR19139">
    <property type="entry name" value="AQUAPORIN TRANSPORTER"/>
    <property type="match status" value="1"/>
</dbReference>
<proteinExistence type="inferred from homology"/>
<dbReference type="PROSITE" id="PS00221">
    <property type="entry name" value="MIP"/>
    <property type="match status" value="1"/>
</dbReference>
<feature type="transmembrane region" description="Helical" evidence="18">
    <location>
        <begin position="398"/>
        <end position="418"/>
    </location>
</feature>
<dbReference type="InterPro" id="IPR022357">
    <property type="entry name" value="MIP_CS"/>
</dbReference>
<feature type="transmembrane region" description="Helical" evidence="18">
    <location>
        <begin position="515"/>
        <end position="538"/>
    </location>
</feature>
<dbReference type="GO" id="GO:0005886">
    <property type="term" value="C:plasma membrane"/>
    <property type="evidence" value="ECO:0007669"/>
    <property type="project" value="TreeGrafter"/>
</dbReference>
<comment type="subcellular location">
    <subcellularLocation>
        <location evidence="2">Endoplasmic reticulum membrane</location>
        <topology evidence="2">Single-pass membrane protein</topology>
    </subcellularLocation>
    <subcellularLocation>
        <location evidence="1">Membrane</location>
        <topology evidence="1">Multi-pass membrane protein</topology>
    </subcellularLocation>
</comment>
<evidence type="ECO:0000256" key="17">
    <source>
        <dbReference type="SAM" id="MobiDB-lite"/>
    </source>
</evidence>
<feature type="transmembrane region" description="Helical" evidence="18">
    <location>
        <begin position="474"/>
        <end position="495"/>
    </location>
</feature>
<evidence type="ECO:0000256" key="2">
    <source>
        <dbReference type="ARBA" id="ARBA00004389"/>
    </source>
</evidence>
<evidence type="ECO:0000313" key="20">
    <source>
        <dbReference type="WBParaSite" id="Gr19_v10_g17461.t1"/>
    </source>
</evidence>
<dbReference type="Gene3D" id="2.20.28.120">
    <property type="entry name" value="Ribosomal protein L33"/>
    <property type="match status" value="1"/>
</dbReference>
<dbReference type="InterPro" id="IPR023271">
    <property type="entry name" value="Aquaporin-like"/>
</dbReference>
<comment type="similarity">
    <text evidence="5">Belongs to the bacterial ribosomal protein bL33 family.</text>
</comment>
<keyword evidence="10" id="KW-0256">Endoplasmic reticulum</keyword>
<dbReference type="GO" id="GO:1990904">
    <property type="term" value="C:ribonucleoprotein complex"/>
    <property type="evidence" value="ECO:0007669"/>
    <property type="project" value="UniProtKB-KW"/>
</dbReference>
<feature type="transmembrane region" description="Helical" evidence="18">
    <location>
        <begin position="85"/>
        <end position="106"/>
    </location>
</feature>
<comment type="similarity">
    <text evidence="4">Belongs to the MIP/aquaporin (TC 1.A.8) family.</text>
</comment>
<keyword evidence="12 18" id="KW-1133">Transmembrane helix</keyword>
<dbReference type="InterPro" id="IPR019009">
    <property type="entry name" value="SRP_receptor_beta_su"/>
</dbReference>
<evidence type="ECO:0000256" key="12">
    <source>
        <dbReference type="ARBA" id="ARBA00022989"/>
    </source>
</evidence>
<evidence type="ECO:0000256" key="8">
    <source>
        <dbReference type="ARBA" id="ARBA00022692"/>
    </source>
</evidence>
<dbReference type="Pfam" id="PF00230">
    <property type="entry name" value="MIP"/>
    <property type="match status" value="1"/>
</dbReference>
<dbReference type="Gene3D" id="3.40.50.300">
    <property type="entry name" value="P-loop containing nucleotide triphosphate hydrolases"/>
    <property type="match status" value="1"/>
</dbReference>
<evidence type="ECO:0000256" key="6">
    <source>
        <dbReference type="ARBA" id="ARBA00020256"/>
    </source>
</evidence>
<dbReference type="Pfam" id="PF09439">
    <property type="entry name" value="SRPRB"/>
    <property type="match status" value="1"/>
</dbReference>
<feature type="region of interest" description="Disordered" evidence="17">
    <location>
        <begin position="282"/>
        <end position="348"/>
    </location>
</feature>
<evidence type="ECO:0000256" key="3">
    <source>
        <dbReference type="ARBA" id="ARBA00005619"/>
    </source>
</evidence>
<comment type="similarity">
    <text evidence="3">Belongs to the SRP receptor beta subunit family.</text>
</comment>
<evidence type="ECO:0000256" key="10">
    <source>
        <dbReference type="ARBA" id="ARBA00022824"/>
    </source>
</evidence>
<evidence type="ECO:0000256" key="1">
    <source>
        <dbReference type="ARBA" id="ARBA00004141"/>
    </source>
</evidence>
<keyword evidence="9" id="KW-0547">Nucleotide-binding</keyword>
<dbReference type="InterPro" id="IPR000425">
    <property type="entry name" value="MIP"/>
</dbReference>
<dbReference type="Proteomes" id="UP000887572">
    <property type="component" value="Unplaced"/>
</dbReference>
<dbReference type="GO" id="GO:0005525">
    <property type="term" value="F:GTP binding"/>
    <property type="evidence" value="ECO:0007669"/>
    <property type="project" value="UniProtKB-KW"/>
</dbReference>
<evidence type="ECO:0000256" key="4">
    <source>
        <dbReference type="ARBA" id="ARBA00006175"/>
    </source>
</evidence>
<protein>
    <recommendedName>
        <fullName evidence="6">Signal recognition particle receptor subunit beta</fullName>
    </recommendedName>
</protein>
<organism evidence="19 20">
    <name type="scientific">Globodera rostochiensis</name>
    <name type="common">Golden nematode worm</name>
    <name type="synonym">Heterodera rostochiensis</name>
    <dbReference type="NCBI Taxonomy" id="31243"/>
    <lineage>
        <taxon>Eukaryota</taxon>
        <taxon>Metazoa</taxon>
        <taxon>Ecdysozoa</taxon>
        <taxon>Nematoda</taxon>
        <taxon>Chromadorea</taxon>
        <taxon>Rhabditida</taxon>
        <taxon>Tylenchina</taxon>
        <taxon>Tylenchomorpha</taxon>
        <taxon>Tylenchoidea</taxon>
        <taxon>Heteroderidae</taxon>
        <taxon>Heteroderinae</taxon>
        <taxon>Globodera</taxon>
    </lineage>
</organism>
<feature type="transmembrane region" description="Helical" evidence="18">
    <location>
        <begin position="545"/>
        <end position="564"/>
    </location>
</feature>
<dbReference type="SUPFAM" id="SSF52540">
    <property type="entry name" value="P-loop containing nucleoside triphosphate hydrolases"/>
    <property type="match status" value="1"/>
</dbReference>
<keyword evidence="14 18" id="KW-0472">Membrane</keyword>
<dbReference type="GO" id="GO:0005840">
    <property type="term" value="C:ribosome"/>
    <property type="evidence" value="ECO:0007669"/>
    <property type="project" value="UniProtKB-KW"/>
</dbReference>
<evidence type="ECO:0000256" key="15">
    <source>
        <dbReference type="ARBA" id="ARBA00023170"/>
    </source>
</evidence>
<dbReference type="AlphaFoldDB" id="A0A914HHP4"/>
<dbReference type="CDD" id="cd00333">
    <property type="entry name" value="MIP"/>
    <property type="match status" value="1"/>
</dbReference>
<dbReference type="GO" id="GO:0005789">
    <property type="term" value="C:endoplasmic reticulum membrane"/>
    <property type="evidence" value="ECO:0007669"/>
    <property type="project" value="UniProtKB-SubCell"/>
</dbReference>
<evidence type="ECO:0000313" key="19">
    <source>
        <dbReference type="Proteomes" id="UP000887572"/>
    </source>
</evidence>
<sequence>MAKKTKYLIVRIASVISGSTQVWVRERAAAEAAAILYDPAIGKNVLFKEVAHIKGKDFFEDKVKKMYGLKLKMDFTFQSLNDPQLILPALITFFILLFSSVLFFYCKFRQKANIVLFVGLTGSGKTTLFTRLINPKNCWSSFLSLKENQFTNYATTGGKTLTLLDYPGSETFKKTLYRKWLFEDRNLLKGVVFVLDSATFNKKDVAELLYDVLFELNGAVPVLVACNKQDIGHAKSDNLIKKALELEFGLINVSREAALSSTSGDSPQPTAVLSLYSLKSHSKPTPGVMYSRASPPSVGLRRMPSGTVSAGTPPPSVISALSTDHFSARQPQKRHSSSAGAMPSPPPKFPYGNGVSTMDPWTGAFTKTFTHESKPRPDEDRGNGTSSLVRPYPLVCKFVAEFVGTLIFVLLGILSAVPSNPSSSSSLLSIAFGHGLAIFVAISSLGHVSGAHLNPAVSLGIALCGKMSPFLVPFYWCAQLSGGFCAALLVMIVTSKSQFQSIAGGATIVPSGTNFWQALTVEALLTAVLVLCVLSCAVDAPQSALGPLVIGMAISTAILGGASISGSSLNPARSFGPCVAASLFIKEEAGSIGTKLTDPIWSLHFVYWAGPLTGAAFSAFLYRIFFDRGENRLFNR</sequence>
<feature type="transmembrane region" description="Helical" evidence="18">
    <location>
        <begin position="430"/>
        <end position="453"/>
    </location>
</feature>
<dbReference type="SUPFAM" id="SSF81338">
    <property type="entry name" value="Aquaporin-like"/>
    <property type="match status" value="1"/>
</dbReference>
<keyword evidence="7" id="KW-0813">Transport</keyword>
<name>A0A914HHP4_GLORO</name>
<dbReference type="Gene3D" id="1.20.1080.10">
    <property type="entry name" value="Glycerol uptake facilitator protein"/>
    <property type="match status" value="1"/>
</dbReference>
<evidence type="ECO:0000256" key="13">
    <source>
        <dbReference type="ARBA" id="ARBA00023134"/>
    </source>
</evidence>
<evidence type="ECO:0000256" key="14">
    <source>
        <dbReference type="ARBA" id="ARBA00023136"/>
    </source>
</evidence>
<dbReference type="GO" id="GO:0015250">
    <property type="term" value="F:water channel activity"/>
    <property type="evidence" value="ECO:0007669"/>
    <property type="project" value="TreeGrafter"/>
</dbReference>
<dbReference type="WBParaSite" id="Gr19_v10_g17461.t1">
    <property type="protein sequence ID" value="Gr19_v10_g17461.t1"/>
    <property type="gene ID" value="Gr19_v10_g17461"/>
</dbReference>
<dbReference type="PRINTS" id="PR00783">
    <property type="entry name" value="MINTRINSICP"/>
</dbReference>
<evidence type="ECO:0000256" key="11">
    <source>
        <dbReference type="ARBA" id="ARBA00022980"/>
    </source>
</evidence>
<evidence type="ECO:0000256" key="18">
    <source>
        <dbReference type="SAM" id="Phobius"/>
    </source>
</evidence>
<reference evidence="20" key="1">
    <citation type="submission" date="2022-11" db="UniProtKB">
        <authorList>
            <consortium name="WormBaseParasite"/>
        </authorList>
    </citation>
    <scope>IDENTIFICATION</scope>
</reference>
<evidence type="ECO:0000256" key="9">
    <source>
        <dbReference type="ARBA" id="ARBA00022741"/>
    </source>
</evidence>
<evidence type="ECO:0000256" key="7">
    <source>
        <dbReference type="ARBA" id="ARBA00022448"/>
    </source>
</evidence>
<feature type="transmembrane region" description="Helical" evidence="18">
    <location>
        <begin position="605"/>
        <end position="626"/>
    </location>
</feature>
<dbReference type="InterPro" id="IPR038584">
    <property type="entry name" value="Ribosomal_bL33_sf"/>
</dbReference>
<dbReference type="InterPro" id="IPR034294">
    <property type="entry name" value="Aquaporin_transptr"/>
</dbReference>
<keyword evidence="11" id="KW-0689">Ribosomal protein</keyword>
<keyword evidence="16" id="KW-0687">Ribonucleoprotein</keyword>
<keyword evidence="8 18" id="KW-0812">Transmembrane</keyword>
<accession>A0A914HHP4</accession>
<evidence type="ECO:0000256" key="16">
    <source>
        <dbReference type="ARBA" id="ARBA00023274"/>
    </source>
</evidence>
<keyword evidence="13" id="KW-0342">GTP-binding</keyword>
<keyword evidence="19" id="KW-1185">Reference proteome</keyword>
<dbReference type="InterPro" id="IPR027417">
    <property type="entry name" value="P-loop_NTPase"/>
</dbReference>
<dbReference type="PANTHER" id="PTHR19139:SF284">
    <property type="entry name" value="AQUAPORIN"/>
    <property type="match status" value="1"/>
</dbReference>
<keyword evidence="15" id="KW-0675">Receptor</keyword>
<evidence type="ECO:0000256" key="5">
    <source>
        <dbReference type="ARBA" id="ARBA00007596"/>
    </source>
</evidence>